<proteinExistence type="predicted"/>
<dbReference type="STRING" id="1236973.JCM9157_4233"/>
<dbReference type="GO" id="GO:0022857">
    <property type="term" value="F:transmembrane transporter activity"/>
    <property type="evidence" value="ECO:0007669"/>
    <property type="project" value="InterPro"/>
</dbReference>
<evidence type="ECO:0000313" key="9">
    <source>
        <dbReference type="EMBL" id="GAE36992.1"/>
    </source>
</evidence>
<evidence type="ECO:0000256" key="7">
    <source>
        <dbReference type="SAM" id="Phobius"/>
    </source>
</evidence>
<comment type="subcellular location">
    <subcellularLocation>
        <location evidence="1">Cell membrane</location>
        <topology evidence="1">Multi-pass membrane protein</topology>
    </subcellularLocation>
</comment>
<dbReference type="OrthoDB" id="9607at2"/>
<dbReference type="InterPro" id="IPR001958">
    <property type="entry name" value="Tet-R_TetA/multi-R_MdtG-like"/>
</dbReference>
<feature type="transmembrane region" description="Helical" evidence="7">
    <location>
        <begin position="287"/>
        <end position="304"/>
    </location>
</feature>
<reference evidence="9 10" key="1">
    <citation type="journal article" date="2014" name="Genome Announc.">
        <title>Draft Genome Sequences of Three Alkaliphilic Bacillus Strains, Bacillus wakoensis JCM 9140T, Bacillus akibai JCM 9157T, and Bacillus hemicellulosilyticus JCM 9152T.</title>
        <authorList>
            <person name="Yuki M."/>
            <person name="Oshima K."/>
            <person name="Suda W."/>
            <person name="Oshida Y."/>
            <person name="Kitamura K."/>
            <person name="Iida T."/>
            <person name="Hattori M."/>
            <person name="Ohkuma M."/>
        </authorList>
    </citation>
    <scope>NUCLEOTIDE SEQUENCE [LARGE SCALE GENOMIC DNA]</scope>
    <source>
        <strain evidence="9 10">JCM 9157</strain>
    </source>
</reference>
<keyword evidence="5 7" id="KW-1133">Transmembrane helix</keyword>
<feature type="transmembrane region" description="Helical" evidence="7">
    <location>
        <begin position="370"/>
        <end position="394"/>
    </location>
</feature>
<sequence length="402" mass="44731">MQQALCTVQEEPTATKKDHILFLSTVFCFWFATYIYIPVFGLYLEDIGFTYALIGIILGSYGVTQIILRFPLGVLSDRLVGIRKQLLIIGFYAALLSGLLLIFSEAFWAVFAARMLAGITAAMWVMATVLYSQYFQAEHVAKAMGRVQFITVFAQFFSMMISGYLVLSFGWKFPFWLAVITSIIGIILAYQIKDISSPVTTSKTIKLTSHMKRTVKLKGLKKITFLSLCGHAILFITIFGFSPMYASQLSSSNHAITFLVCAFFVPHALATFLLMFYKIHVNNQKTILLWSFIVTTLLLVLVPFSQSLTALSFIHAGFGLTLGIIFPLLLSMVIQVSTTELKNSAMGFYQSFYAIGILLGPLVAGEIAEVVHISFIFYLCAFVAFIAVLIVLVMNKQKSSSS</sequence>
<feature type="transmembrane region" description="Helical" evidence="7">
    <location>
        <begin position="346"/>
        <end position="364"/>
    </location>
</feature>
<evidence type="ECO:0000313" key="10">
    <source>
        <dbReference type="Proteomes" id="UP000018896"/>
    </source>
</evidence>
<dbReference type="InterPro" id="IPR050171">
    <property type="entry name" value="MFS_Transporters"/>
</dbReference>
<dbReference type="PANTHER" id="PTHR23517:SF3">
    <property type="entry name" value="INTEGRAL MEMBRANE TRANSPORT PROTEIN"/>
    <property type="match status" value="1"/>
</dbReference>
<feature type="transmembrane region" description="Helical" evidence="7">
    <location>
        <begin position="254"/>
        <end position="275"/>
    </location>
</feature>
<dbReference type="InterPro" id="IPR020846">
    <property type="entry name" value="MFS_dom"/>
</dbReference>
<evidence type="ECO:0000256" key="2">
    <source>
        <dbReference type="ARBA" id="ARBA00022448"/>
    </source>
</evidence>
<keyword evidence="2" id="KW-0813">Transport</keyword>
<feature type="transmembrane region" description="Helical" evidence="7">
    <location>
        <begin position="86"/>
        <end position="109"/>
    </location>
</feature>
<dbReference type="Gene3D" id="1.20.1250.20">
    <property type="entry name" value="MFS general substrate transporter like domains"/>
    <property type="match status" value="1"/>
</dbReference>
<evidence type="ECO:0000259" key="8">
    <source>
        <dbReference type="PROSITE" id="PS50850"/>
    </source>
</evidence>
<dbReference type="SUPFAM" id="SSF103473">
    <property type="entry name" value="MFS general substrate transporter"/>
    <property type="match status" value="1"/>
</dbReference>
<name>W4QYM6_HALA3</name>
<dbReference type="Pfam" id="PF07690">
    <property type="entry name" value="MFS_1"/>
    <property type="match status" value="1"/>
</dbReference>
<dbReference type="PROSITE" id="PS50850">
    <property type="entry name" value="MFS"/>
    <property type="match status" value="1"/>
</dbReference>
<dbReference type="eggNOG" id="COG2814">
    <property type="taxonomic scope" value="Bacteria"/>
</dbReference>
<accession>W4QYM6</accession>
<feature type="transmembrane region" description="Helical" evidence="7">
    <location>
        <begin position="20"/>
        <end position="43"/>
    </location>
</feature>
<dbReference type="PANTHER" id="PTHR23517">
    <property type="entry name" value="RESISTANCE PROTEIN MDTM, PUTATIVE-RELATED-RELATED"/>
    <property type="match status" value="1"/>
</dbReference>
<keyword evidence="4 7" id="KW-0812">Transmembrane</keyword>
<keyword evidence="10" id="KW-1185">Reference proteome</keyword>
<protein>
    <submittedName>
        <fullName evidence="9">Putative transport protein</fullName>
    </submittedName>
</protein>
<dbReference type="AlphaFoldDB" id="W4QYM6"/>
<feature type="transmembrane region" description="Helical" evidence="7">
    <location>
        <begin position="310"/>
        <end position="334"/>
    </location>
</feature>
<dbReference type="InterPro" id="IPR011701">
    <property type="entry name" value="MFS"/>
</dbReference>
<dbReference type="PRINTS" id="PR01035">
    <property type="entry name" value="TCRTETA"/>
</dbReference>
<feature type="transmembrane region" description="Helical" evidence="7">
    <location>
        <begin position="147"/>
        <end position="167"/>
    </location>
</feature>
<evidence type="ECO:0000256" key="6">
    <source>
        <dbReference type="ARBA" id="ARBA00023136"/>
    </source>
</evidence>
<feature type="transmembrane region" description="Helical" evidence="7">
    <location>
        <begin position="223"/>
        <end position="242"/>
    </location>
</feature>
<evidence type="ECO:0000256" key="4">
    <source>
        <dbReference type="ARBA" id="ARBA00022692"/>
    </source>
</evidence>
<dbReference type="InterPro" id="IPR036259">
    <property type="entry name" value="MFS_trans_sf"/>
</dbReference>
<feature type="transmembrane region" description="Helical" evidence="7">
    <location>
        <begin position="49"/>
        <end position="74"/>
    </location>
</feature>
<dbReference type="RefSeq" id="WP_035667323.1">
    <property type="nucleotide sequence ID" value="NZ_BAUV01000049.1"/>
</dbReference>
<evidence type="ECO:0000256" key="1">
    <source>
        <dbReference type="ARBA" id="ARBA00004651"/>
    </source>
</evidence>
<keyword evidence="6 7" id="KW-0472">Membrane</keyword>
<evidence type="ECO:0000256" key="5">
    <source>
        <dbReference type="ARBA" id="ARBA00022989"/>
    </source>
</evidence>
<gene>
    <name evidence="9" type="ORF">JCM9157_4233</name>
</gene>
<organism evidence="9 10">
    <name type="scientific">Halalkalibacter akibai (strain ATCC 43226 / DSM 21942 / CIP 109018 / JCM 9157 / 1139)</name>
    <name type="common">Bacillus akibai</name>
    <dbReference type="NCBI Taxonomy" id="1236973"/>
    <lineage>
        <taxon>Bacteria</taxon>
        <taxon>Bacillati</taxon>
        <taxon>Bacillota</taxon>
        <taxon>Bacilli</taxon>
        <taxon>Bacillales</taxon>
        <taxon>Bacillaceae</taxon>
        <taxon>Halalkalibacter</taxon>
    </lineage>
</organism>
<feature type="transmembrane region" description="Helical" evidence="7">
    <location>
        <begin position="173"/>
        <end position="192"/>
    </location>
</feature>
<keyword evidence="3" id="KW-1003">Cell membrane</keyword>
<feature type="domain" description="Major facilitator superfamily (MFS) profile" evidence="8">
    <location>
        <begin position="18"/>
        <end position="399"/>
    </location>
</feature>
<comment type="caution">
    <text evidence="9">The sequence shown here is derived from an EMBL/GenBank/DDBJ whole genome shotgun (WGS) entry which is preliminary data.</text>
</comment>
<dbReference type="EMBL" id="BAUV01000049">
    <property type="protein sequence ID" value="GAE36992.1"/>
    <property type="molecule type" value="Genomic_DNA"/>
</dbReference>
<dbReference type="GO" id="GO:0005886">
    <property type="term" value="C:plasma membrane"/>
    <property type="evidence" value="ECO:0007669"/>
    <property type="project" value="UniProtKB-SubCell"/>
</dbReference>
<feature type="transmembrane region" description="Helical" evidence="7">
    <location>
        <begin position="115"/>
        <end position="135"/>
    </location>
</feature>
<dbReference type="Proteomes" id="UP000018896">
    <property type="component" value="Unassembled WGS sequence"/>
</dbReference>
<evidence type="ECO:0000256" key="3">
    <source>
        <dbReference type="ARBA" id="ARBA00022475"/>
    </source>
</evidence>